<sequence>MSDTKIKAVLFDVDGTLLDTEILYSEAIDFVLKDFGTRLTNDVKEEMMGRESLDATNILIQRTGIDISPQEFISRVDIIKEEVFKKAKLMPGAEKLIRHLHKFKIPIAIATSSYRNFFEIKINSHSELFSLFGNNITCGDDASITHLKPNPQIYFVARDLLKIPNLKNEECLVFEDAHNGVKSGCNAGMKVIWIPDFRFLNKSNIPDNLHGAHILLGSLLDFVPEEYGLPPYED</sequence>
<dbReference type="Gene3D" id="1.10.150.240">
    <property type="entry name" value="Putative phosphatase, domain 2"/>
    <property type="match status" value="1"/>
</dbReference>
<dbReference type="EMBL" id="LSSN01000813">
    <property type="protein sequence ID" value="OMJ22224.1"/>
    <property type="molecule type" value="Genomic_DNA"/>
</dbReference>
<evidence type="ECO:0000313" key="1">
    <source>
        <dbReference type="EMBL" id="OMJ07464.1"/>
    </source>
</evidence>
<dbReference type="SUPFAM" id="SSF56784">
    <property type="entry name" value="HAD-like"/>
    <property type="match status" value="1"/>
</dbReference>
<dbReference type="PANTHER" id="PTHR18901:SF38">
    <property type="entry name" value="PSEUDOURIDINE-5'-PHOSPHATASE"/>
    <property type="match status" value="1"/>
</dbReference>
<dbReference type="GO" id="GO:0016791">
    <property type="term" value="F:phosphatase activity"/>
    <property type="evidence" value="ECO:0007669"/>
    <property type="project" value="UniProtKB-ARBA"/>
</dbReference>
<protein>
    <submittedName>
        <fullName evidence="3">(DL)-glycerol-3-phosphatase 2</fullName>
    </submittedName>
</protein>
<dbReference type="Gene3D" id="3.40.50.1000">
    <property type="entry name" value="HAD superfamily/HAD-like"/>
    <property type="match status" value="1"/>
</dbReference>
<dbReference type="AlphaFoldDB" id="A0A1R1Y605"/>
<comment type="caution">
    <text evidence="3">The sequence shown here is derived from an EMBL/GenBank/DDBJ whole genome shotgun (WGS) entry which is preliminary data.</text>
</comment>
<organism evidence="3 4">
    <name type="scientific">Smittium culicis</name>
    <dbReference type="NCBI Taxonomy" id="133412"/>
    <lineage>
        <taxon>Eukaryota</taxon>
        <taxon>Fungi</taxon>
        <taxon>Fungi incertae sedis</taxon>
        <taxon>Zoopagomycota</taxon>
        <taxon>Kickxellomycotina</taxon>
        <taxon>Harpellomycetes</taxon>
        <taxon>Harpellales</taxon>
        <taxon>Legeriomycetaceae</taxon>
        <taxon>Smittium</taxon>
    </lineage>
</organism>
<gene>
    <name evidence="2" type="ORF">AYI70_g12144</name>
    <name evidence="1" type="ORF">AYI70_g12172</name>
    <name evidence="3" type="ORF">AYI70_g3018</name>
</gene>
<name>A0A1R1Y605_9FUNG</name>
<accession>A0A1R1Y605</accession>
<dbReference type="InterPro" id="IPR023198">
    <property type="entry name" value="PGP-like_dom2"/>
</dbReference>
<dbReference type="EMBL" id="LSSN01006044">
    <property type="protein sequence ID" value="OMJ07464.1"/>
    <property type="molecule type" value="Genomic_DNA"/>
</dbReference>
<dbReference type="InterPro" id="IPR006439">
    <property type="entry name" value="HAD-SF_hydro_IA"/>
</dbReference>
<dbReference type="InterPro" id="IPR036412">
    <property type="entry name" value="HAD-like_sf"/>
</dbReference>
<dbReference type="STRING" id="133412.A0A1R1Y605"/>
<dbReference type="NCBIfam" id="TIGR01509">
    <property type="entry name" value="HAD-SF-IA-v3"/>
    <property type="match status" value="1"/>
</dbReference>
<dbReference type="PANTHER" id="PTHR18901">
    <property type="entry name" value="2-DEOXYGLUCOSE-6-PHOSPHATE PHOSPHATASE 2"/>
    <property type="match status" value="1"/>
</dbReference>
<evidence type="ECO:0000313" key="3">
    <source>
        <dbReference type="EMBL" id="OMJ22224.1"/>
    </source>
</evidence>
<proteinExistence type="predicted"/>
<evidence type="ECO:0000313" key="2">
    <source>
        <dbReference type="EMBL" id="OMJ07499.1"/>
    </source>
</evidence>
<dbReference type="Pfam" id="PF00702">
    <property type="entry name" value="Hydrolase"/>
    <property type="match status" value="1"/>
</dbReference>
<evidence type="ECO:0000313" key="4">
    <source>
        <dbReference type="Proteomes" id="UP000187283"/>
    </source>
</evidence>
<dbReference type="InterPro" id="IPR023214">
    <property type="entry name" value="HAD_sf"/>
</dbReference>
<dbReference type="EMBL" id="LSSN01006038">
    <property type="protein sequence ID" value="OMJ07499.1"/>
    <property type="molecule type" value="Genomic_DNA"/>
</dbReference>
<reference evidence="3 4" key="1">
    <citation type="submission" date="2017-01" db="EMBL/GenBank/DDBJ databases">
        <authorList>
            <person name="Mah S.A."/>
            <person name="Swanson W.J."/>
            <person name="Moy G.W."/>
            <person name="Vacquier V.D."/>
        </authorList>
    </citation>
    <scope>NUCLEOTIDE SEQUENCE [LARGE SCALE GENOMIC DNA]</scope>
    <source>
        <strain evidence="3 4">GSMNP</strain>
    </source>
</reference>
<dbReference type="SFLD" id="SFLDS00003">
    <property type="entry name" value="Haloacid_Dehalogenase"/>
    <property type="match status" value="1"/>
</dbReference>
<dbReference type="Proteomes" id="UP000187283">
    <property type="component" value="Unassembled WGS sequence"/>
</dbReference>
<keyword evidence="4" id="KW-1185">Reference proteome</keyword>
<dbReference type="SFLD" id="SFLDG01129">
    <property type="entry name" value="C1.5:_HAD__Beta-PGM__Phosphata"/>
    <property type="match status" value="1"/>
</dbReference>
<dbReference type="OrthoDB" id="40579at2759"/>